<dbReference type="EMBL" id="KL198078">
    <property type="protein sequence ID" value="KDQ09424.1"/>
    <property type="molecule type" value="Genomic_DNA"/>
</dbReference>
<evidence type="ECO:0000313" key="1">
    <source>
        <dbReference type="EMBL" id="KDQ09424.1"/>
    </source>
</evidence>
<dbReference type="Proteomes" id="UP000027195">
    <property type="component" value="Unassembled WGS sequence"/>
</dbReference>
<dbReference type="HOGENOM" id="CLU_1079885_0_0_1"/>
<keyword evidence="2" id="KW-1185">Reference proteome</keyword>
<dbReference type="OrthoDB" id="3020747at2759"/>
<proteinExistence type="predicted"/>
<organism evidence="1 2">
    <name type="scientific">Botryobasidium botryosum (strain FD-172 SS1)</name>
    <dbReference type="NCBI Taxonomy" id="930990"/>
    <lineage>
        <taxon>Eukaryota</taxon>
        <taxon>Fungi</taxon>
        <taxon>Dikarya</taxon>
        <taxon>Basidiomycota</taxon>
        <taxon>Agaricomycotina</taxon>
        <taxon>Agaricomycetes</taxon>
        <taxon>Cantharellales</taxon>
        <taxon>Botryobasidiaceae</taxon>
        <taxon>Botryobasidium</taxon>
    </lineage>
</organism>
<evidence type="ECO:0008006" key="3">
    <source>
        <dbReference type="Google" id="ProtNLM"/>
    </source>
</evidence>
<dbReference type="STRING" id="930990.A0A067M1K0"/>
<feature type="non-terminal residue" evidence="1">
    <location>
        <position position="258"/>
    </location>
</feature>
<name>A0A067M1K0_BOTB1</name>
<evidence type="ECO:0000313" key="2">
    <source>
        <dbReference type="Proteomes" id="UP000027195"/>
    </source>
</evidence>
<sequence>MARTMISPELLEAFLLRFRYQLARGEDTRPGSPVNPTRADLDHELEVIRHELARQIRSHLNQHSLFYRLPIEVVSVIFHLVVHDGTLQDAEPAKEAIKISSISRLWREIATEMCPTLWTKLDALPTPLLDLFLSRSRSAPLEILFTPSAVGRTVEILEFLERVVPHIHRWRVCRIVYDTSPGEQDVLKLLQEASAPAPQLEVLQLNFMVMYDPTIIPLEFLDPFCGITPRLRTIDCDFYVPMSSPIFRGLTNLHLSWT</sequence>
<dbReference type="Gene3D" id="1.20.1280.50">
    <property type="match status" value="1"/>
</dbReference>
<dbReference type="AlphaFoldDB" id="A0A067M1K0"/>
<protein>
    <recommendedName>
        <fullName evidence="3">F-box domain-containing protein</fullName>
    </recommendedName>
</protein>
<gene>
    <name evidence="1" type="ORF">BOTBODRAFT_37003</name>
</gene>
<accession>A0A067M1K0</accession>
<dbReference type="InParanoid" id="A0A067M1K0"/>
<reference evidence="2" key="1">
    <citation type="journal article" date="2014" name="Proc. Natl. Acad. Sci. U.S.A.">
        <title>Extensive sampling of basidiomycete genomes demonstrates inadequacy of the white-rot/brown-rot paradigm for wood decay fungi.</title>
        <authorList>
            <person name="Riley R."/>
            <person name="Salamov A.A."/>
            <person name="Brown D.W."/>
            <person name="Nagy L.G."/>
            <person name="Floudas D."/>
            <person name="Held B.W."/>
            <person name="Levasseur A."/>
            <person name="Lombard V."/>
            <person name="Morin E."/>
            <person name="Otillar R."/>
            <person name="Lindquist E.A."/>
            <person name="Sun H."/>
            <person name="LaButti K.M."/>
            <person name="Schmutz J."/>
            <person name="Jabbour D."/>
            <person name="Luo H."/>
            <person name="Baker S.E."/>
            <person name="Pisabarro A.G."/>
            <person name="Walton J.D."/>
            <person name="Blanchette R.A."/>
            <person name="Henrissat B."/>
            <person name="Martin F."/>
            <person name="Cullen D."/>
            <person name="Hibbett D.S."/>
            <person name="Grigoriev I.V."/>
        </authorList>
    </citation>
    <scope>NUCLEOTIDE SEQUENCE [LARGE SCALE GENOMIC DNA]</scope>
    <source>
        <strain evidence="2">FD-172 SS1</strain>
    </source>
</reference>